<protein>
    <submittedName>
        <fullName evidence="1">Uncharacterized protein</fullName>
    </submittedName>
</protein>
<evidence type="ECO:0000313" key="1">
    <source>
        <dbReference type="EMBL" id="KAJ7566959.1"/>
    </source>
</evidence>
<dbReference type="EMBL" id="CM055093">
    <property type="protein sequence ID" value="KAJ7566959.1"/>
    <property type="molecule type" value="Genomic_DNA"/>
</dbReference>
<reference evidence="2" key="1">
    <citation type="journal article" date="2024" name="Proc. Natl. Acad. Sci. U.S.A.">
        <title>Extraordinary preservation of gene collinearity over three hundred million years revealed in homosporous lycophytes.</title>
        <authorList>
            <person name="Li C."/>
            <person name="Wickell D."/>
            <person name="Kuo L.Y."/>
            <person name="Chen X."/>
            <person name="Nie B."/>
            <person name="Liao X."/>
            <person name="Peng D."/>
            <person name="Ji J."/>
            <person name="Jenkins J."/>
            <person name="Williams M."/>
            <person name="Shu S."/>
            <person name="Plott C."/>
            <person name="Barry K."/>
            <person name="Rajasekar S."/>
            <person name="Grimwood J."/>
            <person name="Han X."/>
            <person name="Sun S."/>
            <person name="Hou Z."/>
            <person name="He W."/>
            <person name="Dai G."/>
            <person name="Sun C."/>
            <person name="Schmutz J."/>
            <person name="Leebens-Mack J.H."/>
            <person name="Li F.W."/>
            <person name="Wang L."/>
        </authorList>
    </citation>
    <scope>NUCLEOTIDE SEQUENCE [LARGE SCALE GENOMIC DNA]</scope>
    <source>
        <strain evidence="2">cv. PW_Plant_1</strain>
    </source>
</reference>
<gene>
    <name evidence="1" type="ORF">O6H91_02G125600</name>
</gene>
<comment type="caution">
    <text evidence="1">The sequence shown here is derived from an EMBL/GenBank/DDBJ whole genome shotgun (WGS) entry which is preliminary data.</text>
</comment>
<accession>A0ACC2EKK6</accession>
<keyword evidence="2" id="KW-1185">Reference proteome</keyword>
<dbReference type="Proteomes" id="UP001162992">
    <property type="component" value="Chromosome 2"/>
</dbReference>
<evidence type="ECO:0000313" key="2">
    <source>
        <dbReference type="Proteomes" id="UP001162992"/>
    </source>
</evidence>
<organism evidence="1 2">
    <name type="scientific">Diphasiastrum complanatum</name>
    <name type="common">Issler's clubmoss</name>
    <name type="synonym">Lycopodium complanatum</name>
    <dbReference type="NCBI Taxonomy" id="34168"/>
    <lineage>
        <taxon>Eukaryota</taxon>
        <taxon>Viridiplantae</taxon>
        <taxon>Streptophyta</taxon>
        <taxon>Embryophyta</taxon>
        <taxon>Tracheophyta</taxon>
        <taxon>Lycopodiopsida</taxon>
        <taxon>Lycopodiales</taxon>
        <taxon>Lycopodiaceae</taxon>
        <taxon>Lycopodioideae</taxon>
        <taxon>Diphasiastrum</taxon>
    </lineage>
</organism>
<proteinExistence type="predicted"/>
<name>A0ACC2EKK6_DIPCM</name>
<sequence length="308" mass="34098">MGDAEVRKLEEVTATSSPVLISKLKPSSNQVAGHQFEEGHLGSLVDESGNFFKPLQDGERGEREVIFYEKFWADKNVPTNVKRFFPRFHGTVLIDNPDGAGATKHAILEDLSSGLRQPCIMDIKMGFRTWYPEASEAYKIKCSKKDEETTSASLGFRICGLQVYDAAAGSSWKADRNWCRKLRPSEVPSVLKRFVSTNPYDDEHPNASKAQSVYGGPHGVISKLKELQDWFEVQTTYHFSSSSVLIIYEGDASPCESGQAQDSGLARVKFIDFAHVSYGQVGTDENYLGALKSLMSYISASVGERSAE</sequence>